<dbReference type="Proteomes" id="UP000222542">
    <property type="component" value="Unassembled WGS sequence"/>
</dbReference>
<gene>
    <name evidence="1" type="ORF">T459_11389</name>
</gene>
<evidence type="ECO:0000313" key="2">
    <source>
        <dbReference type="Proteomes" id="UP000222542"/>
    </source>
</evidence>
<dbReference type="PANTHER" id="PTHR32108">
    <property type="entry name" value="DNA-DIRECTED RNA POLYMERASE SUBUNIT ALPHA"/>
    <property type="match status" value="1"/>
</dbReference>
<dbReference type="EMBL" id="AYRZ02000004">
    <property type="protein sequence ID" value="PHT82946.1"/>
    <property type="molecule type" value="Genomic_DNA"/>
</dbReference>
<dbReference type="PANTHER" id="PTHR32108:SF9">
    <property type="entry name" value="REVERSE TRANSCRIPTASE RNASE H-LIKE DOMAIN-CONTAINING PROTEIN"/>
    <property type="match status" value="1"/>
</dbReference>
<reference evidence="1 2" key="1">
    <citation type="journal article" date="2014" name="Nat. Genet.">
        <title>Genome sequence of the hot pepper provides insights into the evolution of pungency in Capsicum species.</title>
        <authorList>
            <person name="Kim S."/>
            <person name="Park M."/>
            <person name="Yeom S.I."/>
            <person name="Kim Y.M."/>
            <person name="Lee J.M."/>
            <person name="Lee H.A."/>
            <person name="Seo E."/>
            <person name="Choi J."/>
            <person name="Cheong K."/>
            <person name="Kim K.T."/>
            <person name="Jung K."/>
            <person name="Lee G.W."/>
            <person name="Oh S.K."/>
            <person name="Bae C."/>
            <person name="Kim S.B."/>
            <person name="Lee H.Y."/>
            <person name="Kim S.Y."/>
            <person name="Kim M.S."/>
            <person name="Kang B.C."/>
            <person name="Jo Y.D."/>
            <person name="Yang H.B."/>
            <person name="Jeong H.J."/>
            <person name="Kang W.H."/>
            <person name="Kwon J.K."/>
            <person name="Shin C."/>
            <person name="Lim J.Y."/>
            <person name="Park J.H."/>
            <person name="Huh J.H."/>
            <person name="Kim J.S."/>
            <person name="Kim B.D."/>
            <person name="Cohen O."/>
            <person name="Paran I."/>
            <person name="Suh M.C."/>
            <person name="Lee S.B."/>
            <person name="Kim Y.K."/>
            <person name="Shin Y."/>
            <person name="Noh S.J."/>
            <person name="Park J."/>
            <person name="Seo Y.S."/>
            <person name="Kwon S.Y."/>
            <person name="Kim H.A."/>
            <person name="Park J.M."/>
            <person name="Kim H.J."/>
            <person name="Choi S.B."/>
            <person name="Bosland P.W."/>
            <person name="Reeves G."/>
            <person name="Jo S.H."/>
            <person name="Lee B.W."/>
            <person name="Cho H.T."/>
            <person name="Choi H.S."/>
            <person name="Lee M.S."/>
            <person name="Yu Y."/>
            <person name="Do Choi Y."/>
            <person name="Park B.S."/>
            <person name="van Deynze A."/>
            <person name="Ashrafi H."/>
            <person name="Hill T."/>
            <person name="Kim W.T."/>
            <person name="Pai H.S."/>
            <person name="Ahn H.K."/>
            <person name="Yeam I."/>
            <person name="Giovannoni J.J."/>
            <person name="Rose J.K."/>
            <person name="Sorensen I."/>
            <person name="Lee S.J."/>
            <person name="Kim R.W."/>
            <person name="Choi I.Y."/>
            <person name="Choi B.S."/>
            <person name="Lim J.S."/>
            <person name="Lee Y.H."/>
            <person name="Choi D."/>
        </authorList>
    </citation>
    <scope>NUCLEOTIDE SEQUENCE [LARGE SCALE GENOMIC DNA]</scope>
    <source>
        <strain evidence="2">cv. CM334</strain>
    </source>
</reference>
<evidence type="ECO:0000313" key="1">
    <source>
        <dbReference type="EMBL" id="PHT82946.1"/>
    </source>
</evidence>
<reference evidence="1 2" key="2">
    <citation type="journal article" date="2017" name="Genome Biol.">
        <title>New reference genome sequences of hot pepper reveal the massive evolution of plant disease-resistance genes by retroduplication.</title>
        <authorList>
            <person name="Kim S."/>
            <person name="Park J."/>
            <person name="Yeom S.I."/>
            <person name="Kim Y.M."/>
            <person name="Seo E."/>
            <person name="Kim K.T."/>
            <person name="Kim M.S."/>
            <person name="Lee J.M."/>
            <person name="Cheong K."/>
            <person name="Shin H.S."/>
            <person name="Kim S.B."/>
            <person name="Han K."/>
            <person name="Lee J."/>
            <person name="Park M."/>
            <person name="Lee H.A."/>
            <person name="Lee H.Y."/>
            <person name="Lee Y."/>
            <person name="Oh S."/>
            <person name="Lee J.H."/>
            <person name="Choi E."/>
            <person name="Choi E."/>
            <person name="Lee S.E."/>
            <person name="Jeon J."/>
            <person name="Kim H."/>
            <person name="Choi G."/>
            <person name="Song H."/>
            <person name="Lee J."/>
            <person name="Lee S.C."/>
            <person name="Kwon J.K."/>
            <person name="Lee H.Y."/>
            <person name="Koo N."/>
            <person name="Hong Y."/>
            <person name="Kim R.W."/>
            <person name="Kang W.H."/>
            <person name="Huh J.H."/>
            <person name="Kang B.C."/>
            <person name="Yang T.J."/>
            <person name="Lee Y.H."/>
            <person name="Bennetzen J.L."/>
            <person name="Choi D."/>
        </authorList>
    </citation>
    <scope>NUCLEOTIDE SEQUENCE [LARGE SCALE GENOMIC DNA]</scope>
    <source>
        <strain evidence="2">cv. CM334</strain>
    </source>
</reference>
<dbReference type="AlphaFoldDB" id="A0A2G2ZLS6"/>
<comment type="caution">
    <text evidence="1">The sequence shown here is derived from an EMBL/GenBank/DDBJ whole genome shotgun (WGS) entry which is preliminary data.</text>
</comment>
<keyword evidence="2" id="KW-1185">Reference proteome</keyword>
<organism evidence="1 2">
    <name type="scientific">Capsicum annuum</name>
    <name type="common">Capsicum pepper</name>
    <dbReference type="NCBI Taxonomy" id="4072"/>
    <lineage>
        <taxon>Eukaryota</taxon>
        <taxon>Viridiplantae</taxon>
        <taxon>Streptophyta</taxon>
        <taxon>Embryophyta</taxon>
        <taxon>Tracheophyta</taxon>
        <taxon>Spermatophyta</taxon>
        <taxon>Magnoliopsida</taxon>
        <taxon>eudicotyledons</taxon>
        <taxon>Gunneridae</taxon>
        <taxon>Pentapetalae</taxon>
        <taxon>asterids</taxon>
        <taxon>lamiids</taxon>
        <taxon>Solanales</taxon>
        <taxon>Solanaceae</taxon>
        <taxon>Solanoideae</taxon>
        <taxon>Capsiceae</taxon>
        <taxon>Capsicum</taxon>
    </lineage>
</organism>
<proteinExistence type="predicted"/>
<dbReference type="Gramene" id="PHT82946">
    <property type="protein sequence ID" value="PHT82946"/>
    <property type="gene ID" value="T459_11389"/>
</dbReference>
<sequence length="614" mass="69815">MKKKSTETFRECVIRWREQAARVKPPMKKSKIVKTFIQAQDGTYYQHLLPALDKLFIEVLKIGEIIEDGIKIGHIVSFATLKATTQSIQKGSGCVGGKKNEEDASAIIVGQQARARGPYHRYPRDQIQVYAQVPQNLSQNPLYSILSSPYQMYNAQPYVQPPSYPHWRVPTLPTYPPTPHTYRSPSRPGDALPSFGHSILLSRDAFLDQSLDSSLQHARAHLKNKVKKLKTKQQGARLKNRVRKLQVRSPPEEQGDEVAIQESKRSYIDRILSELAISSWIFVIIEARSRGYQERISLFIKAIFSESSESDNIVPKRTETESSPSKGTSEAAWLHPPLYELVLQALSQSRVEYDEHGEEEYFKRDDADLTGNFVVKLAMGKSFDAFKKILREQKLDAYFRNSCFGKYLDLQEDNNARFQMKMVDELLKRRFMYENKDKMDEAWAFDAIPYLRQQVNYEEGVFCPRILRWSVQNLSDPKVIDRIKTELFGATTITRKTILEGGLVVDGDVGGGSGAAVGANDAPLTVFKANRYEYDHTGYTDFASPSECSSCKCQDCRVKHDVVINTIIALTAYVKELTSKRGLIPSKRILFPSAPLEIRAKRRRRVISRALSGI</sequence>
<protein>
    <submittedName>
        <fullName evidence="1">Uncharacterized protein</fullName>
    </submittedName>
</protein>
<accession>A0A2G2ZLS6</accession>
<name>A0A2G2ZLS6_CAPAN</name>